<dbReference type="EMBL" id="GECU01021496">
    <property type="protein sequence ID" value="JAS86210.1"/>
    <property type="molecule type" value="Transcribed_RNA"/>
</dbReference>
<name>A0A1B6IH12_9HEMI</name>
<feature type="region of interest" description="Disordered" evidence="1">
    <location>
        <begin position="316"/>
        <end position="364"/>
    </location>
</feature>
<accession>A0A1B6IH12</accession>
<feature type="compositionally biased region" description="Polar residues" evidence="1">
    <location>
        <begin position="56"/>
        <end position="67"/>
    </location>
</feature>
<gene>
    <name evidence="2" type="ORF">g.21196</name>
</gene>
<protein>
    <submittedName>
        <fullName evidence="2">Uncharacterized protein</fullName>
    </submittedName>
</protein>
<feature type="non-terminal residue" evidence="2">
    <location>
        <position position="364"/>
    </location>
</feature>
<evidence type="ECO:0000313" key="2">
    <source>
        <dbReference type="EMBL" id="JAS86210.1"/>
    </source>
</evidence>
<proteinExistence type="predicted"/>
<reference evidence="2" key="1">
    <citation type="submission" date="2015-11" db="EMBL/GenBank/DDBJ databases">
        <title>De novo transcriptome assembly of four potential Pierce s Disease insect vectors from Arizona vineyards.</title>
        <authorList>
            <person name="Tassone E.E."/>
        </authorList>
    </citation>
    <scope>NUCLEOTIDE SEQUENCE</scope>
</reference>
<feature type="compositionally biased region" description="Basic and acidic residues" evidence="1">
    <location>
        <begin position="25"/>
        <end position="36"/>
    </location>
</feature>
<feature type="compositionally biased region" description="Acidic residues" evidence="1">
    <location>
        <begin position="279"/>
        <end position="288"/>
    </location>
</feature>
<feature type="compositionally biased region" description="Basic and acidic residues" evidence="1">
    <location>
        <begin position="169"/>
        <end position="194"/>
    </location>
</feature>
<dbReference type="AlphaFoldDB" id="A0A1B6IH12"/>
<evidence type="ECO:0000256" key="1">
    <source>
        <dbReference type="SAM" id="MobiDB-lite"/>
    </source>
</evidence>
<sequence>LPSMPDWTQMIEKEDQSKIWAQRQAETRKRYADEGRFKRKGRQQRKVAAPEDVSGITITDESMQASLPRSPESLPPGCLPRRIWNKSSEPTSPAMSPTAPDTYALPGWAHYERDPSTWSPGIEETEEEMSPTVVGCRPRQIWSKEPRQGDDSNKPTGMRALPKWAQECIRQEIEDIQRAPRRPEPQPLSPRDEDLPTWAAHPGCLPRRAWDRPLEQPFKESPTTAGVAALPDWARQEEQIEVGCKPRKTWSRKPPRDDDSDQPTVMTSVPKWAHSDVTVEVDDTEQDAGEMSPEPEATGLNLPSWVAEDEARARELCARIPGPEIFESEARPRSPSPEPEAFTSGLLNLPSWAAENEQRPRSPR</sequence>
<organism evidence="2">
    <name type="scientific">Homalodisca liturata</name>
    <dbReference type="NCBI Taxonomy" id="320908"/>
    <lineage>
        <taxon>Eukaryota</taxon>
        <taxon>Metazoa</taxon>
        <taxon>Ecdysozoa</taxon>
        <taxon>Arthropoda</taxon>
        <taxon>Hexapoda</taxon>
        <taxon>Insecta</taxon>
        <taxon>Pterygota</taxon>
        <taxon>Neoptera</taxon>
        <taxon>Paraneoptera</taxon>
        <taxon>Hemiptera</taxon>
        <taxon>Auchenorrhyncha</taxon>
        <taxon>Membracoidea</taxon>
        <taxon>Cicadellidae</taxon>
        <taxon>Cicadellinae</taxon>
        <taxon>Proconiini</taxon>
        <taxon>Homalodisca</taxon>
    </lineage>
</organism>
<feature type="compositionally biased region" description="Polar residues" evidence="1">
    <location>
        <begin position="85"/>
        <end position="95"/>
    </location>
</feature>
<feature type="region of interest" description="Disordered" evidence="1">
    <location>
        <begin position="25"/>
        <end position="302"/>
    </location>
</feature>
<feature type="compositionally biased region" description="Basic and acidic residues" evidence="1">
    <location>
        <begin position="208"/>
        <end position="218"/>
    </location>
</feature>
<feature type="non-terminal residue" evidence="2">
    <location>
        <position position="1"/>
    </location>
</feature>
<feature type="compositionally biased region" description="Basic and acidic residues" evidence="1">
    <location>
        <begin position="142"/>
        <end position="153"/>
    </location>
</feature>